<sequence>MEQSSLRLLFVSTPVGSLGSGEGGGVELTLLNTVQVLAGRGYRVTVLAPLGSEVPNAQVIGVEGQGQVPAQTQTRITPIVMPPQSVLANLWQCAHAMQSDYDLIVNFAYDWLPFFLTPFFHTPVAHLVSMGSLTDAMDAAIAAVAHRYPARIGVYTRTQAETFAFADRCVLLGSGLDLSRYDFCETPDAGLAWLGRISPEKGLEDAVAAAEATELPLKILGRIQDSDYFEQIQRQFPQAPIEYLGFLPTAEMQAVLRRCRALLVTSRWVEAFGNVLIEALACGVPVIAYRRGGPAEIVRHGETGWLVEPDSVAGLIKGIQTLSHIDRWACRSQAEAEFSLEALGDRTEAWFTTLLHHK</sequence>
<reference evidence="2" key="1">
    <citation type="submission" date="2019-12" db="EMBL/GenBank/DDBJ databases">
        <title>High-Quality draft genome sequences of three cyanobacteria isolated from the limestone walls of the Old Cathedral of Coimbra.</title>
        <authorList>
            <person name="Tiago I."/>
            <person name="Soares F."/>
            <person name="Portugal A."/>
        </authorList>
    </citation>
    <scope>NUCLEOTIDE SEQUENCE [LARGE SCALE GENOMIC DNA]</scope>
    <source>
        <strain evidence="2">C</strain>
    </source>
</reference>
<dbReference type="Pfam" id="PF00534">
    <property type="entry name" value="Glycos_transf_1"/>
    <property type="match status" value="1"/>
</dbReference>
<name>A0A8K1ZYV7_9CYAN</name>
<dbReference type="SUPFAM" id="SSF53756">
    <property type="entry name" value="UDP-Glycosyltransferase/glycogen phosphorylase"/>
    <property type="match status" value="1"/>
</dbReference>
<dbReference type="InterPro" id="IPR001296">
    <property type="entry name" value="Glyco_trans_1"/>
</dbReference>
<evidence type="ECO:0000313" key="3">
    <source>
        <dbReference type="Proteomes" id="UP000607397"/>
    </source>
</evidence>
<dbReference type="PANTHER" id="PTHR45947">
    <property type="entry name" value="SULFOQUINOVOSYL TRANSFERASE SQD2"/>
    <property type="match status" value="1"/>
</dbReference>
<organism evidence="2 3">
    <name type="scientific">Petrachloros mirabilis ULC683</name>
    <dbReference type="NCBI Taxonomy" id="2781853"/>
    <lineage>
        <taxon>Bacteria</taxon>
        <taxon>Bacillati</taxon>
        <taxon>Cyanobacteriota</taxon>
        <taxon>Cyanophyceae</taxon>
        <taxon>Synechococcales</taxon>
        <taxon>Petrachlorosaceae</taxon>
        <taxon>Petrachloros</taxon>
        <taxon>Petrachloros mirabilis</taxon>
    </lineage>
</organism>
<dbReference type="GO" id="GO:0016757">
    <property type="term" value="F:glycosyltransferase activity"/>
    <property type="evidence" value="ECO:0007669"/>
    <property type="project" value="InterPro"/>
</dbReference>
<dbReference type="PANTHER" id="PTHR45947:SF3">
    <property type="entry name" value="SULFOQUINOVOSYL TRANSFERASE SQD2"/>
    <property type="match status" value="1"/>
</dbReference>
<dbReference type="AlphaFoldDB" id="A0A8K1ZYV7"/>
<feature type="domain" description="Glycosyl transferase family 1" evidence="1">
    <location>
        <begin position="194"/>
        <end position="324"/>
    </location>
</feature>
<keyword evidence="3" id="KW-1185">Reference proteome</keyword>
<protein>
    <submittedName>
        <fullName evidence="2">Glycosyltransferase</fullName>
    </submittedName>
</protein>
<dbReference type="CDD" id="cd03802">
    <property type="entry name" value="GT4_AviGT4-like"/>
    <property type="match status" value="1"/>
</dbReference>
<comment type="caution">
    <text evidence="2">The sequence shown here is derived from an EMBL/GenBank/DDBJ whole genome shotgun (WGS) entry which is preliminary data.</text>
</comment>
<dbReference type="EMBL" id="WVIC01000031">
    <property type="protein sequence ID" value="NCJ07694.1"/>
    <property type="molecule type" value="Genomic_DNA"/>
</dbReference>
<proteinExistence type="predicted"/>
<dbReference type="Proteomes" id="UP000607397">
    <property type="component" value="Unassembled WGS sequence"/>
</dbReference>
<gene>
    <name evidence="2" type="ORF">GS597_14480</name>
</gene>
<dbReference type="InterPro" id="IPR050194">
    <property type="entry name" value="Glycosyltransferase_grp1"/>
</dbReference>
<dbReference type="Gene3D" id="3.40.50.2000">
    <property type="entry name" value="Glycogen Phosphorylase B"/>
    <property type="match status" value="2"/>
</dbReference>
<accession>A0A8K1ZYV7</accession>
<evidence type="ECO:0000313" key="2">
    <source>
        <dbReference type="EMBL" id="NCJ07694.1"/>
    </source>
</evidence>
<evidence type="ECO:0000259" key="1">
    <source>
        <dbReference type="Pfam" id="PF00534"/>
    </source>
</evidence>